<name>A0ABW8YBL4_9FLAO</name>
<keyword evidence="3" id="KW-1185">Reference proteome</keyword>
<dbReference type="RefSeq" id="WP_408074544.1">
    <property type="nucleotide sequence ID" value="NZ_JBELQB010000005.1"/>
</dbReference>
<dbReference type="Pfam" id="PF13304">
    <property type="entry name" value="AAA_21"/>
    <property type="match status" value="1"/>
</dbReference>
<evidence type="ECO:0000313" key="2">
    <source>
        <dbReference type="EMBL" id="MFL9837549.1"/>
    </source>
</evidence>
<dbReference type="PANTHER" id="PTHR43581">
    <property type="entry name" value="ATP/GTP PHOSPHATASE"/>
    <property type="match status" value="1"/>
</dbReference>
<dbReference type="InterPro" id="IPR003959">
    <property type="entry name" value="ATPase_AAA_core"/>
</dbReference>
<proteinExistence type="predicted"/>
<dbReference type="Gene3D" id="3.40.50.300">
    <property type="entry name" value="P-loop containing nucleotide triphosphate hydrolases"/>
    <property type="match status" value="1"/>
</dbReference>
<protein>
    <submittedName>
        <fullName evidence="2">AAA family ATPase</fullName>
    </submittedName>
</protein>
<gene>
    <name evidence="2" type="ORF">ABS768_08575</name>
</gene>
<accession>A0ABW8YBL4</accession>
<dbReference type="Proteomes" id="UP001629059">
    <property type="component" value="Unassembled WGS sequence"/>
</dbReference>
<evidence type="ECO:0000313" key="3">
    <source>
        <dbReference type="Proteomes" id="UP001629059"/>
    </source>
</evidence>
<evidence type="ECO:0000259" key="1">
    <source>
        <dbReference type="Pfam" id="PF13304"/>
    </source>
</evidence>
<dbReference type="EMBL" id="JBELQB010000005">
    <property type="protein sequence ID" value="MFL9837549.1"/>
    <property type="molecule type" value="Genomic_DNA"/>
</dbReference>
<feature type="domain" description="ATPase AAA-type core" evidence="1">
    <location>
        <begin position="36"/>
        <end position="337"/>
    </location>
</feature>
<dbReference type="SUPFAM" id="SSF52540">
    <property type="entry name" value="P-loop containing nucleoside triphosphate hydrolases"/>
    <property type="match status" value="1"/>
</dbReference>
<dbReference type="PANTHER" id="PTHR43581:SF4">
    <property type="entry name" value="ATP_GTP PHOSPHATASE"/>
    <property type="match status" value="1"/>
</dbReference>
<dbReference type="InterPro" id="IPR027417">
    <property type="entry name" value="P-loop_NTPase"/>
</dbReference>
<reference evidence="2 3" key="1">
    <citation type="submission" date="2024-06" db="EMBL/GenBank/DDBJ databases">
        <authorList>
            <person name="Kaempfer P."/>
            <person name="Viver T."/>
        </authorList>
    </citation>
    <scope>NUCLEOTIDE SEQUENCE [LARGE SCALE GENOMIC DNA]</scope>
    <source>
        <strain evidence="2 3">ST-75</strain>
    </source>
</reference>
<comment type="caution">
    <text evidence="2">The sequence shown here is derived from an EMBL/GenBank/DDBJ whole genome shotgun (WGS) entry which is preliminary data.</text>
</comment>
<organism evidence="2 3">
    <name type="scientific">Flavobacterium rhizophilum</name>
    <dbReference type="NCBI Taxonomy" id="3163296"/>
    <lineage>
        <taxon>Bacteria</taxon>
        <taxon>Pseudomonadati</taxon>
        <taxon>Bacteroidota</taxon>
        <taxon>Flavobacteriia</taxon>
        <taxon>Flavobacteriales</taxon>
        <taxon>Flavobacteriaceae</taxon>
        <taxon>Flavobacterium</taxon>
    </lineage>
</organism>
<sequence>MKQPYHLIFENSEQFKDYYLNDETEPIVYLPNFNTINIIVGANNSGKSRFMRELLKEEKIILVNTDILEKYNQVVVDHNNSPYRNGNLEELSFSKFYQVFINNKKKIDSNRYFNINTFKNRFDVLQERIYTKSGVKKFFIPTLRTAHSLYTAVHERMLDPRQINSTYTRLDEDVYLETIRKNYSLDKKIDIFTGMDLYEQVLNSRNAEKNVRNRFESFEKFLSVNFFDGKQIDIVAKFNKGESKKGKTDSELILIHVGNEENTRELHHLGDGIQALIILMYKIFMAEDNSFFFIDEPELNLHPGMQRLFLEQISTNKELVNKRLTYIISTHSNHFLDLTLEKDNVSIYSFAPKQVEKGKDNQFIIKNVNRGDNEILKHLGVNNSSVFLANCSIWVEGVSDRNYIKAFLKSYIDYLAKNEDEKYKSLKEDIDYAFFEYAGSNIEHYLFENEIDKEDEEVINKEINALALSNKIFLLADSDNAKKSTKKGIRLKNLEDLATNNLKPRVIWEVREIENLLINKIWEKILINFCNKKLLSEHREEIQNKISEALKIVNSNDYKKEYIGVFLNKIDKEIGKIDGVNVLNKVYKENEGVFGTLIPKSDLSKYVLEADFDWEDLQESDEIKQLTEDVYKFIIDSMN</sequence>
<dbReference type="InterPro" id="IPR051396">
    <property type="entry name" value="Bact_Antivir_Def_Nuclease"/>
</dbReference>